<dbReference type="EMBL" id="QSTF01000006">
    <property type="protein sequence ID" value="RGM41822.1"/>
    <property type="molecule type" value="Genomic_DNA"/>
</dbReference>
<evidence type="ECO:0000313" key="8">
    <source>
        <dbReference type="EMBL" id="RHF93546.1"/>
    </source>
</evidence>
<evidence type="ECO:0000313" key="4">
    <source>
        <dbReference type="EMBL" id="OKZ12641.1"/>
    </source>
</evidence>
<dbReference type="RefSeq" id="WP_022053238.1">
    <property type="nucleotide sequence ID" value="NZ_CABOGR010000016.1"/>
</dbReference>
<evidence type="ECO:0000313" key="6">
    <source>
        <dbReference type="EMBL" id="RGM41822.1"/>
    </source>
</evidence>
<evidence type="ECO:0000313" key="10">
    <source>
        <dbReference type="Proteomes" id="UP000186685"/>
    </source>
</evidence>
<dbReference type="Pfam" id="PF21186">
    <property type="entry name" value="DUF6852"/>
    <property type="match status" value="1"/>
</dbReference>
<dbReference type="InterPro" id="IPR049280">
    <property type="entry name" value="DUF6852"/>
</dbReference>
<protein>
    <submittedName>
        <fullName evidence="3">DUF5606 domain-containing protein</fullName>
    </submittedName>
</protein>
<dbReference type="Proteomes" id="UP000283485">
    <property type="component" value="Unassembled WGS sequence"/>
</dbReference>
<evidence type="ECO:0000313" key="14">
    <source>
        <dbReference type="Proteomes" id="UP000285109"/>
    </source>
</evidence>
<dbReference type="AlphaFoldDB" id="A0A1Q6GMU9"/>
<sequence>MLKTILAISGKPGLYKLISQAKNMLIVETVSADKKRVPVYASDKVISLGDIAMYTDAEEVALGEVLESVKKKENGNVTSLDYKKASAEELHAFMAEVLPNYDRDRVHTSDIKKLIQWYNLLVSNGETDFVETEKAAE</sequence>
<dbReference type="Proteomes" id="UP000722357">
    <property type="component" value="Unassembled WGS sequence"/>
</dbReference>
<organism evidence="9 14">
    <name type="scientific">Phocaeicola plebeius</name>
    <dbReference type="NCBI Taxonomy" id="310297"/>
    <lineage>
        <taxon>Bacteria</taxon>
        <taxon>Pseudomonadati</taxon>
        <taxon>Bacteroidota</taxon>
        <taxon>Bacteroidia</taxon>
        <taxon>Bacteroidales</taxon>
        <taxon>Bacteroidaceae</taxon>
        <taxon>Phocaeicola</taxon>
    </lineage>
</organism>
<evidence type="ECO:0000313" key="5">
    <source>
        <dbReference type="EMBL" id="RGK54917.1"/>
    </source>
</evidence>
<reference evidence="3" key="3">
    <citation type="journal article" date="2021" name="PeerJ">
        <title>Extensive microbial diversity within the chicken gut microbiome revealed by metagenomics and culture.</title>
        <authorList>
            <person name="Gilroy R."/>
            <person name="Ravi A."/>
            <person name="Getino M."/>
            <person name="Pursley I."/>
            <person name="Horton D.L."/>
            <person name="Alikhan N.F."/>
            <person name="Baker D."/>
            <person name="Gharbi K."/>
            <person name="Hall N."/>
            <person name="Watson M."/>
            <person name="Adriaenssens E.M."/>
            <person name="Foster-Nyarko E."/>
            <person name="Jarju S."/>
            <person name="Secka A."/>
            <person name="Antonio M."/>
            <person name="Oren A."/>
            <person name="Chaudhuri R.R."/>
            <person name="La Ragione R."/>
            <person name="Hildebrand F."/>
            <person name="Pallen M.J."/>
        </authorList>
    </citation>
    <scope>NUCLEOTIDE SEQUENCE</scope>
    <source>
        <strain evidence="3">9794</strain>
    </source>
</reference>
<dbReference type="Proteomes" id="UP000186685">
    <property type="component" value="Unassembled WGS sequence"/>
</dbReference>
<dbReference type="Gene3D" id="1.10.10.1650">
    <property type="match status" value="1"/>
</dbReference>
<name>A0A1Q6GMU9_9BACT</name>
<accession>A0A1Q6GMU9</accession>
<dbReference type="STRING" id="310297.BHV76_01255"/>
<reference evidence="3" key="4">
    <citation type="submission" date="2021-09" db="EMBL/GenBank/DDBJ databases">
        <authorList>
            <person name="Gilroy R."/>
        </authorList>
    </citation>
    <scope>NUCLEOTIDE SEQUENCE</scope>
    <source>
        <strain evidence="3">9794</strain>
    </source>
</reference>
<feature type="domain" description="DUF6852" evidence="2">
    <location>
        <begin position="51"/>
        <end position="121"/>
    </location>
</feature>
<dbReference type="Proteomes" id="UP000285109">
    <property type="component" value="Unassembled WGS sequence"/>
</dbReference>
<evidence type="ECO:0000313" key="13">
    <source>
        <dbReference type="Proteomes" id="UP000283485"/>
    </source>
</evidence>
<dbReference type="Gene3D" id="2.30.30.730">
    <property type="match status" value="1"/>
</dbReference>
<keyword evidence="12" id="KW-1185">Reference proteome</keyword>
<dbReference type="Proteomes" id="UP000260780">
    <property type="component" value="Unassembled WGS sequence"/>
</dbReference>
<evidence type="ECO:0000313" key="7">
    <source>
        <dbReference type="EMBL" id="RGS07607.1"/>
    </source>
</evidence>
<dbReference type="InterPro" id="IPR041218">
    <property type="entry name" value="DUF5606"/>
</dbReference>
<reference evidence="11 12" key="2">
    <citation type="submission" date="2018-08" db="EMBL/GenBank/DDBJ databases">
        <title>A genome reference for cultivated species of the human gut microbiota.</title>
        <authorList>
            <person name="Zou Y."/>
            <person name="Xue W."/>
            <person name="Luo G."/>
        </authorList>
    </citation>
    <scope>NUCLEOTIDE SEQUENCE [LARGE SCALE GENOMIC DNA]</scope>
    <source>
        <strain evidence="7 15">AF24-16AC</strain>
        <strain evidence="9 14">AF31-28B-AC</strain>
        <strain evidence="8 13">AM23-23</strain>
        <strain evidence="6 11">OM08-14</strain>
        <strain evidence="5 12">TF10-3AC</strain>
    </source>
</reference>
<evidence type="ECO:0000259" key="2">
    <source>
        <dbReference type="Pfam" id="PF21186"/>
    </source>
</evidence>
<proteinExistence type="predicted"/>
<dbReference type="Proteomes" id="UP000260862">
    <property type="component" value="Unassembled WGS sequence"/>
</dbReference>
<dbReference type="EMBL" id="QRHQ01000001">
    <property type="protein sequence ID" value="RHF93546.1"/>
    <property type="molecule type" value="Genomic_DNA"/>
</dbReference>
<evidence type="ECO:0000313" key="12">
    <source>
        <dbReference type="Proteomes" id="UP000260862"/>
    </source>
</evidence>
<feature type="domain" description="DUF5606" evidence="1">
    <location>
        <begin position="2"/>
        <end position="48"/>
    </location>
</feature>
<dbReference type="InterPro" id="IPR049282">
    <property type="entry name" value="BVU_3817_N_sf"/>
</dbReference>
<dbReference type="Proteomes" id="UP000285750">
    <property type="component" value="Unassembled WGS sequence"/>
</dbReference>
<dbReference type="EMBL" id="QRQK01000013">
    <property type="protein sequence ID" value="RHM97049.1"/>
    <property type="molecule type" value="Genomic_DNA"/>
</dbReference>
<dbReference type="InterPro" id="IPR049281">
    <property type="entry name" value="BVU_3817-like_C_sf"/>
</dbReference>
<evidence type="ECO:0000313" key="15">
    <source>
        <dbReference type="Proteomes" id="UP000285750"/>
    </source>
</evidence>
<evidence type="ECO:0000313" key="9">
    <source>
        <dbReference type="EMBL" id="RHM97049.1"/>
    </source>
</evidence>
<evidence type="ECO:0000313" key="11">
    <source>
        <dbReference type="Proteomes" id="UP000260780"/>
    </source>
</evidence>
<dbReference type="EMBL" id="QRUY01000015">
    <property type="protein sequence ID" value="RGS07607.1"/>
    <property type="molecule type" value="Genomic_DNA"/>
</dbReference>
<dbReference type="EMBL" id="MNQR01000005">
    <property type="protein sequence ID" value="OKZ12641.1"/>
    <property type="molecule type" value="Genomic_DNA"/>
</dbReference>
<comment type="caution">
    <text evidence="9">The sequence shown here is derived from an EMBL/GenBank/DDBJ whole genome shotgun (WGS) entry which is preliminary data.</text>
</comment>
<dbReference type="EMBL" id="DYWE01000111">
    <property type="protein sequence ID" value="HJF82080.1"/>
    <property type="molecule type" value="Genomic_DNA"/>
</dbReference>
<reference evidence="4 10" key="1">
    <citation type="journal article" date="2016" name="Nat. Biotechnol.">
        <title>Measurement of bacterial replication rates in microbial communities.</title>
        <authorList>
            <person name="Brown C.T."/>
            <person name="Olm M.R."/>
            <person name="Thomas B.C."/>
            <person name="Banfield J.F."/>
        </authorList>
    </citation>
    <scope>NUCLEOTIDE SEQUENCE [LARGE SCALE GENOMIC DNA]</scope>
    <source>
        <strain evidence="4">45_130</strain>
    </source>
</reference>
<dbReference type="EMBL" id="QSQT01000016">
    <property type="protein sequence ID" value="RGK54917.1"/>
    <property type="molecule type" value="Genomic_DNA"/>
</dbReference>
<gene>
    <name evidence="4" type="ORF">BHV76_01255</name>
    <name evidence="8" type="ORF">DW653_01400</name>
    <name evidence="7" type="ORF">DWY14_08425</name>
    <name evidence="9" type="ORF">DWZ34_07995</name>
    <name evidence="6" type="ORF">DXC17_04265</name>
    <name evidence="5" type="ORF">DXD04_09645</name>
    <name evidence="3" type="ORF">K8V40_10600</name>
</gene>
<evidence type="ECO:0000313" key="3">
    <source>
        <dbReference type="EMBL" id="HJF82080.1"/>
    </source>
</evidence>
<dbReference type="Pfam" id="PF18347">
    <property type="entry name" value="DUF5606"/>
    <property type="match status" value="1"/>
</dbReference>
<evidence type="ECO:0000259" key="1">
    <source>
        <dbReference type="Pfam" id="PF18347"/>
    </source>
</evidence>